<organism evidence="6 7">
    <name type="scientific">Acetoanaerobium pronyense</name>
    <dbReference type="NCBI Taxonomy" id="1482736"/>
    <lineage>
        <taxon>Bacteria</taxon>
        <taxon>Bacillati</taxon>
        <taxon>Bacillota</taxon>
        <taxon>Clostridia</taxon>
        <taxon>Peptostreptococcales</taxon>
        <taxon>Filifactoraceae</taxon>
        <taxon>Acetoanaerobium</taxon>
    </lineage>
</organism>
<protein>
    <recommendedName>
        <fullName evidence="2">Probable nitronate monooxygenase</fullName>
    </recommendedName>
</protein>
<keyword evidence="7" id="KW-1185">Reference proteome</keyword>
<accession>A0ABS4KEL6</accession>
<dbReference type="RefSeq" id="WP_209658059.1">
    <property type="nucleotide sequence ID" value="NZ_JAGGLI010000001.1"/>
</dbReference>
<evidence type="ECO:0000256" key="3">
    <source>
        <dbReference type="ARBA" id="ARBA00022630"/>
    </source>
</evidence>
<sequence>MIKSSVCNVLGIQYPIIQGGMAWISDYSLASAVSNAGGLGVIAAGNAPKDWVVQQIRKTKELTDKPFAVNIMLLSPYSEEIAHAVCEEGVKVVITGAGNPGKYIEMWKNAGIVVIPVVPSVALAKRMARLNVDALIAEGGEAGGHVGEITTMALIPQIVDAVNLPVVAAGGIADGRGMMAAFMLGADAVQVGTRFLVATECTVHSNYKQKVLGAKDTDTEVTGRSTGHPVRLLKNKLSRKFKTLEKENIDPKELDKMGQGTLYKAAIEGDIEFGSIMAGQVAGLINKEQSCKEMIDEMMMELSKIYKTTGENLGLID</sequence>
<comment type="caution">
    <text evidence="6">The sequence shown here is derived from an EMBL/GenBank/DDBJ whole genome shotgun (WGS) entry which is preliminary data.</text>
</comment>
<dbReference type="SUPFAM" id="SSF51412">
    <property type="entry name" value="Inosine monophosphate dehydrogenase (IMPDH)"/>
    <property type="match status" value="1"/>
</dbReference>
<dbReference type="CDD" id="cd04730">
    <property type="entry name" value="NPD_like"/>
    <property type="match status" value="1"/>
</dbReference>
<dbReference type="PANTHER" id="PTHR32332">
    <property type="entry name" value="2-NITROPROPANE DIOXYGENASE"/>
    <property type="match status" value="1"/>
</dbReference>
<reference evidence="6 7" key="1">
    <citation type="submission" date="2021-03" db="EMBL/GenBank/DDBJ databases">
        <title>Genomic Encyclopedia of Type Strains, Phase IV (KMG-IV): sequencing the most valuable type-strain genomes for metagenomic binning, comparative biology and taxonomic classification.</title>
        <authorList>
            <person name="Goeker M."/>
        </authorList>
    </citation>
    <scope>NUCLEOTIDE SEQUENCE [LARGE SCALE GENOMIC DNA]</scope>
    <source>
        <strain evidence="6 7">DSM 27512</strain>
    </source>
</reference>
<keyword evidence="3" id="KW-0285">Flavoprotein</keyword>
<proteinExistence type="predicted"/>
<dbReference type="InterPro" id="IPR004136">
    <property type="entry name" value="NMO"/>
</dbReference>
<dbReference type="Gene3D" id="3.20.20.70">
    <property type="entry name" value="Aldolase class I"/>
    <property type="match status" value="1"/>
</dbReference>
<comment type="function">
    <text evidence="1">Nitronate monooxygenase that uses molecular oxygen to catalyze the oxidative denitrification of alkyl nitronates. Acts on propionate 3-nitronate (P3N), the presumed physiological substrate. Probably functions in the detoxification of P3N, a metabolic poison produced by plants and fungi as a defense mechanism.</text>
</comment>
<evidence type="ECO:0000256" key="5">
    <source>
        <dbReference type="ARBA" id="ARBA00023002"/>
    </source>
</evidence>
<evidence type="ECO:0000313" key="7">
    <source>
        <dbReference type="Proteomes" id="UP001314903"/>
    </source>
</evidence>
<dbReference type="NCBIfam" id="TIGR03151">
    <property type="entry name" value="enACPred_II"/>
    <property type="match status" value="1"/>
</dbReference>
<evidence type="ECO:0000256" key="4">
    <source>
        <dbReference type="ARBA" id="ARBA00022643"/>
    </source>
</evidence>
<gene>
    <name evidence="6" type="ORF">J2Z35_000005</name>
</gene>
<evidence type="ECO:0000256" key="2">
    <source>
        <dbReference type="ARBA" id="ARBA00013457"/>
    </source>
</evidence>
<dbReference type="InterPro" id="IPR013785">
    <property type="entry name" value="Aldolase_TIM"/>
</dbReference>
<dbReference type="InterPro" id="IPR017569">
    <property type="entry name" value="Enoyl_ACP_red-II_put"/>
</dbReference>
<keyword evidence="5 6" id="KW-0560">Oxidoreductase</keyword>
<dbReference type="Pfam" id="PF03060">
    <property type="entry name" value="NMO"/>
    <property type="match status" value="1"/>
</dbReference>
<dbReference type="Proteomes" id="UP001314903">
    <property type="component" value="Unassembled WGS sequence"/>
</dbReference>
<evidence type="ECO:0000313" key="6">
    <source>
        <dbReference type="EMBL" id="MBP2026216.1"/>
    </source>
</evidence>
<dbReference type="GO" id="GO:0004318">
    <property type="term" value="F:enoyl-[acyl-carrier-protein] reductase (NADH) activity"/>
    <property type="evidence" value="ECO:0007669"/>
    <property type="project" value="UniProtKB-EC"/>
</dbReference>
<name>A0ABS4KEL6_9FIRM</name>
<evidence type="ECO:0000256" key="1">
    <source>
        <dbReference type="ARBA" id="ARBA00003535"/>
    </source>
</evidence>
<dbReference type="PANTHER" id="PTHR32332:SF20">
    <property type="entry name" value="2-NITROPROPANE DIOXYGENASE-LIKE PROTEIN"/>
    <property type="match status" value="1"/>
</dbReference>
<dbReference type="EMBL" id="JAGGLI010000001">
    <property type="protein sequence ID" value="MBP2026216.1"/>
    <property type="molecule type" value="Genomic_DNA"/>
</dbReference>
<keyword evidence="4" id="KW-0288">FMN</keyword>